<evidence type="ECO:0000259" key="2">
    <source>
        <dbReference type="Pfam" id="PF00296"/>
    </source>
</evidence>
<keyword evidence="1 3" id="KW-0560">Oxidoreductase</keyword>
<organism evidence="3">
    <name type="scientific">Streptomyces sp. R41</name>
    <dbReference type="NCBI Taxonomy" id="3238632"/>
    <lineage>
        <taxon>Bacteria</taxon>
        <taxon>Bacillati</taxon>
        <taxon>Actinomycetota</taxon>
        <taxon>Actinomycetes</taxon>
        <taxon>Kitasatosporales</taxon>
        <taxon>Streptomycetaceae</taxon>
        <taxon>Streptomyces</taxon>
    </lineage>
</organism>
<dbReference type="PANTHER" id="PTHR43244">
    <property type="match status" value="1"/>
</dbReference>
<evidence type="ECO:0000313" key="3">
    <source>
        <dbReference type="EMBL" id="XDQ58752.1"/>
    </source>
</evidence>
<dbReference type="GO" id="GO:0016705">
    <property type="term" value="F:oxidoreductase activity, acting on paired donors, with incorporation or reduction of molecular oxygen"/>
    <property type="evidence" value="ECO:0007669"/>
    <property type="project" value="InterPro"/>
</dbReference>
<feature type="domain" description="Luciferase-like" evidence="2">
    <location>
        <begin position="11"/>
        <end position="295"/>
    </location>
</feature>
<protein>
    <submittedName>
        <fullName evidence="3">LLM class F420-dependent oxidoreductase</fullName>
        <ecNumber evidence="3">1.-.-.-</ecNumber>
    </submittedName>
</protein>
<dbReference type="PANTHER" id="PTHR43244:SF1">
    <property type="entry name" value="5,10-METHYLENETETRAHYDROMETHANOPTERIN REDUCTASE"/>
    <property type="match status" value="1"/>
</dbReference>
<dbReference type="InterPro" id="IPR011251">
    <property type="entry name" value="Luciferase-like_dom"/>
</dbReference>
<reference evidence="3" key="1">
    <citation type="submission" date="2024-07" db="EMBL/GenBank/DDBJ databases">
        <authorList>
            <person name="Yu S.T."/>
        </authorList>
    </citation>
    <scope>NUCLEOTIDE SEQUENCE</scope>
    <source>
        <strain evidence="3">R41</strain>
    </source>
</reference>
<dbReference type="SUPFAM" id="SSF51679">
    <property type="entry name" value="Bacterial luciferase-like"/>
    <property type="match status" value="1"/>
</dbReference>
<dbReference type="InterPro" id="IPR022526">
    <property type="entry name" value="F420_Rv3093c"/>
</dbReference>
<dbReference type="Gene3D" id="3.20.20.30">
    <property type="entry name" value="Luciferase-like domain"/>
    <property type="match status" value="1"/>
</dbReference>
<gene>
    <name evidence="3" type="ORF">AB5J53_47600</name>
</gene>
<evidence type="ECO:0000256" key="1">
    <source>
        <dbReference type="ARBA" id="ARBA00023002"/>
    </source>
</evidence>
<dbReference type="RefSeq" id="WP_369251903.1">
    <property type="nucleotide sequence ID" value="NZ_CP163443.1"/>
</dbReference>
<proteinExistence type="predicted"/>
<name>A0AB39RRB1_9ACTN</name>
<dbReference type="AlphaFoldDB" id="A0AB39RRB1"/>
<accession>A0AB39RRB1</accession>
<dbReference type="EC" id="1.-.-.-" evidence="3"/>
<dbReference type="NCBIfam" id="TIGR03841">
    <property type="entry name" value="F420_Rv3093c"/>
    <property type="match status" value="1"/>
</dbReference>
<sequence>MDISVVAAAREDDSPVDEPLRVAELADRLGYREVWAGEGPTWDAFVLATAIGLRTERVALTAGPVPVSVRDPLTIARGAASAAAVIGRPVGVALGTSSKRVVEGVHGRPRTRPAAVLAESAEAVRSLLHGAPGEEIVPGSVFRRRHRPPGGALTVAAFGDRAIAAAAGYADRMLLDVVSPEQVRVLCAKLTAAAERAGRTRPRLAAWLPAAVDPEPESLTQVLRSIVGYLTVPGYSDVFTAAGFGEAVELARSGAAPDTLLAALPPEAARTVALVGDAATVRGRIDAYAASGLDQIAVVPATAADPAGERTLTALAG</sequence>
<dbReference type="InterPro" id="IPR050564">
    <property type="entry name" value="F420-G6PD/mer"/>
</dbReference>
<dbReference type="Pfam" id="PF00296">
    <property type="entry name" value="Bac_luciferase"/>
    <property type="match status" value="1"/>
</dbReference>
<dbReference type="InterPro" id="IPR036661">
    <property type="entry name" value="Luciferase-like_sf"/>
</dbReference>
<dbReference type="EMBL" id="CP163443">
    <property type="protein sequence ID" value="XDQ58752.1"/>
    <property type="molecule type" value="Genomic_DNA"/>
</dbReference>